<feature type="compositionally biased region" description="Basic residues" evidence="1">
    <location>
        <begin position="390"/>
        <end position="401"/>
    </location>
</feature>
<accession>A0A364K3I2</accession>
<feature type="compositionally biased region" description="Polar residues" evidence="1">
    <location>
        <begin position="249"/>
        <end position="264"/>
    </location>
</feature>
<feature type="region of interest" description="Disordered" evidence="1">
    <location>
        <begin position="339"/>
        <end position="436"/>
    </location>
</feature>
<proteinExistence type="predicted"/>
<feature type="region of interest" description="Disordered" evidence="1">
    <location>
        <begin position="125"/>
        <end position="144"/>
    </location>
</feature>
<feature type="compositionally biased region" description="Basic and acidic residues" evidence="1">
    <location>
        <begin position="214"/>
        <end position="228"/>
    </location>
</feature>
<feature type="compositionally biased region" description="Polar residues" evidence="1">
    <location>
        <begin position="194"/>
        <end position="204"/>
    </location>
</feature>
<dbReference type="OrthoDB" id="2988864at2"/>
<reference evidence="2 3" key="2">
    <citation type="submission" date="2018-06" db="EMBL/GenBank/DDBJ databases">
        <authorList>
            <person name="Zhirakovskaya E."/>
        </authorList>
    </citation>
    <scope>NUCLEOTIDE SEQUENCE [LARGE SCALE GENOMIC DNA]</scope>
    <source>
        <strain evidence="2 3">FBKL4.011</strain>
    </source>
</reference>
<organism evidence="2 3">
    <name type="scientific">Thermoflavimicrobium daqui</name>
    <dbReference type="NCBI Taxonomy" id="2137476"/>
    <lineage>
        <taxon>Bacteria</taxon>
        <taxon>Bacillati</taxon>
        <taxon>Bacillota</taxon>
        <taxon>Bacilli</taxon>
        <taxon>Bacillales</taxon>
        <taxon>Thermoactinomycetaceae</taxon>
        <taxon>Thermoflavimicrobium</taxon>
    </lineage>
</organism>
<evidence type="ECO:0000313" key="3">
    <source>
        <dbReference type="Proteomes" id="UP000251213"/>
    </source>
</evidence>
<keyword evidence="3" id="KW-1185">Reference proteome</keyword>
<sequence>MSQHEKLFDLILLGSGENGKEIIQGLEEQGKRVLYINLQPELIASMSVQVPYEYTSDERNEDKQPFKILAHTQTLNTSTYELRTYMFQAKQHEESLEVSSMKDQEVQSKEIEQAQPTKFESTVLKSEKEKHEINHVSKTEENNSLHKEENLEKVLQAFDEVLEVEEPTEKMKEEVVVPKKVMDEVNHSHRETASTEVNDSSIEQKIQPFILSEPNKDTTDSNNEKTLDILKARELSLRKKLFRRKNQVDSDNSSSFNQAFSSTLEVKPETEESKSPKSTDTNIASEPVESLDEQPIQKSIQEETDTNGHEHSSESLTYSSEYDREVKLRKKFLGRSRHSLSYSELEQQEEEAIQGNNEDITKQTESRERLTVEKQEEISPESLSLESFTSRRRSRAKKKNRLFANIVNRPPQARDNPPSSTPVTEANNQQSKPLASDYFPQSEDEIIDMADFNYNSELNTNSSPTLKRDTIEFEDAYGYNQWEEFFTPFSHSSRKRQEMNKIEKRKIALRGLHNLINNLG</sequence>
<feature type="region of interest" description="Disordered" evidence="1">
    <location>
        <begin position="183"/>
        <end position="228"/>
    </location>
</feature>
<comment type="caution">
    <text evidence="2">The sequence shown here is derived from an EMBL/GenBank/DDBJ whole genome shotgun (WGS) entry which is preliminary data.</text>
</comment>
<evidence type="ECO:0000313" key="2">
    <source>
        <dbReference type="EMBL" id="RAL23405.1"/>
    </source>
</evidence>
<evidence type="ECO:0000256" key="1">
    <source>
        <dbReference type="SAM" id="MobiDB-lite"/>
    </source>
</evidence>
<reference evidence="2 3" key="1">
    <citation type="submission" date="2018-06" db="EMBL/GenBank/DDBJ databases">
        <title>Thermoflavimicrobium daqus sp. nov., a thermophilic microbe isolated from Moutai-flavour Daqu.</title>
        <authorList>
            <person name="Wang X."/>
            <person name="Zhou H."/>
        </authorList>
    </citation>
    <scope>NUCLEOTIDE SEQUENCE [LARGE SCALE GENOMIC DNA]</scope>
    <source>
        <strain evidence="2 3">FBKL4.011</strain>
    </source>
</reference>
<gene>
    <name evidence="2" type="ORF">DL897_12005</name>
</gene>
<dbReference type="AlphaFoldDB" id="A0A364K3I2"/>
<dbReference type="EMBL" id="QJKK01000006">
    <property type="protein sequence ID" value="RAL23405.1"/>
    <property type="molecule type" value="Genomic_DNA"/>
</dbReference>
<name>A0A364K3I2_9BACL</name>
<dbReference type="RefSeq" id="WP_113659389.1">
    <property type="nucleotide sequence ID" value="NZ_KZ845668.1"/>
</dbReference>
<protein>
    <submittedName>
        <fullName evidence="2">Uncharacterized protein</fullName>
    </submittedName>
</protein>
<dbReference type="Proteomes" id="UP000251213">
    <property type="component" value="Unassembled WGS sequence"/>
</dbReference>
<feature type="region of interest" description="Disordered" evidence="1">
    <location>
        <begin position="243"/>
        <end position="321"/>
    </location>
</feature>
<feature type="compositionally biased region" description="Basic and acidic residues" evidence="1">
    <location>
        <begin position="183"/>
        <end position="193"/>
    </location>
</feature>
<feature type="compositionally biased region" description="Polar residues" evidence="1">
    <location>
        <begin position="417"/>
        <end position="433"/>
    </location>
</feature>
<feature type="compositionally biased region" description="Basic and acidic residues" evidence="1">
    <location>
        <begin position="359"/>
        <end position="377"/>
    </location>
</feature>
<feature type="compositionally biased region" description="Basic and acidic residues" evidence="1">
    <location>
        <begin position="266"/>
        <end position="277"/>
    </location>
</feature>